<dbReference type="Proteomes" id="UP000523447">
    <property type="component" value="Unassembled WGS sequence"/>
</dbReference>
<dbReference type="EMBL" id="JAAXPE010000027">
    <property type="protein sequence ID" value="NKY88222.1"/>
    <property type="molecule type" value="Genomic_DNA"/>
</dbReference>
<dbReference type="SUPFAM" id="SSF54427">
    <property type="entry name" value="NTF2-like"/>
    <property type="match status" value="1"/>
</dbReference>
<dbReference type="Pfam" id="PF12680">
    <property type="entry name" value="SnoaL_2"/>
    <property type="match status" value="1"/>
</dbReference>
<protein>
    <submittedName>
        <fullName evidence="2">Nuclear transport factor 2 family protein</fullName>
    </submittedName>
</protein>
<gene>
    <name evidence="2" type="ORF">HGA07_21695</name>
</gene>
<dbReference type="InterPro" id="IPR037401">
    <property type="entry name" value="SnoaL-like"/>
</dbReference>
<name>A0A7X6RJG0_9NOCA</name>
<feature type="domain" description="SnoaL-like" evidence="1">
    <location>
        <begin position="28"/>
        <end position="133"/>
    </location>
</feature>
<keyword evidence="3" id="KW-1185">Reference proteome</keyword>
<reference evidence="2 3" key="1">
    <citation type="submission" date="2020-04" db="EMBL/GenBank/DDBJ databases">
        <title>MicrobeNet Type strains.</title>
        <authorList>
            <person name="Nicholson A.C."/>
        </authorList>
    </citation>
    <scope>NUCLEOTIDE SEQUENCE [LARGE SCALE GENOMIC DNA]</scope>
    <source>
        <strain evidence="2 3">DSM 44445</strain>
    </source>
</reference>
<dbReference type="AlphaFoldDB" id="A0A7X6RJG0"/>
<dbReference type="InterPro" id="IPR032710">
    <property type="entry name" value="NTF2-like_dom_sf"/>
</dbReference>
<organism evidence="2 3">
    <name type="scientific">Nocardia veterana</name>
    <dbReference type="NCBI Taxonomy" id="132249"/>
    <lineage>
        <taxon>Bacteria</taxon>
        <taxon>Bacillati</taxon>
        <taxon>Actinomycetota</taxon>
        <taxon>Actinomycetes</taxon>
        <taxon>Mycobacteriales</taxon>
        <taxon>Nocardiaceae</taxon>
        <taxon>Nocardia</taxon>
    </lineage>
</organism>
<evidence type="ECO:0000313" key="2">
    <source>
        <dbReference type="EMBL" id="NKY88222.1"/>
    </source>
</evidence>
<dbReference type="Gene3D" id="3.10.450.50">
    <property type="match status" value="1"/>
</dbReference>
<comment type="caution">
    <text evidence="2">The sequence shown here is derived from an EMBL/GenBank/DDBJ whole genome shotgun (WGS) entry which is preliminary data.</text>
</comment>
<proteinExistence type="predicted"/>
<evidence type="ECO:0000313" key="3">
    <source>
        <dbReference type="Proteomes" id="UP000523447"/>
    </source>
</evidence>
<sequence length="163" mass="17969">MRHRANLEPVTTTDTERRNARDLFEHGLDLLLAADMPSFLELFAADAELEFPFATAGAPERVHGQAALHDYLIDYPQRLAIREFPAVAVHETTDPEVIVAEFTARGTTVRTGATYELSYIAVIRARHGKIVAWRDYWSPVAAAVATGTLPELLAELGRAEGKA</sequence>
<evidence type="ECO:0000259" key="1">
    <source>
        <dbReference type="Pfam" id="PF12680"/>
    </source>
</evidence>
<accession>A0A7X6RJG0</accession>